<dbReference type="SUPFAM" id="SSF52540">
    <property type="entry name" value="P-loop containing nucleoside triphosphate hydrolases"/>
    <property type="match status" value="1"/>
</dbReference>
<dbReference type="InterPro" id="IPR027417">
    <property type="entry name" value="P-loop_NTPase"/>
</dbReference>
<dbReference type="Proteomes" id="UP001498476">
    <property type="component" value="Unassembled WGS sequence"/>
</dbReference>
<reference evidence="1 2" key="1">
    <citation type="journal article" date="2025" name="Microbiol. Resour. Announc.">
        <title>Draft genome sequences for Neonectria magnoliae and Neonectria punicea, canker pathogens of Liriodendron tulipifera and Acer saccharum in West Virginia.</title>
        <authorList>
            <person name="Petronek H.M."/>
            <person name="Kasson M.T."/>
            <person name="Metheny A.M."/>
            <person name="Stauder C.M."/>
            <person name="Lovett B."/>
            <person name="Lynch S.C."/>
            <person name="Garnas J.R."/>
            <person name="Kasson L.R."/>
            <person name="Stajich J.E."/>
        </authorList>
    </citation>
    <scope>NUCLEOTIDE SEQUENCE [LARGE SCALE GENOMIC DNA]</scope>
    <source>
        <strain evidence="1 2">NRRL 64653</strain>
    </source>
</reference>
<dbReference type="EMBL" id="JAZAVJ010000024">
    <property type="protein sequence ID" value="KAK7421169.1"/>
    <property type="molecule type" value="Genomic_DNA"/>
</dbReference>
<evidence type="ECO:0008006" key="3">
    <source>
        <dbReference type="Google" id="ProtNLM"/>
    </source>
</evidence>
<accession>A0ABR1HJK8</accession>
<sequence length="158" mass="18352">MCAGKSTLSKAVVAQFPSFMRLSINALVYQSHGLWAIDYPADRYSAYQLEAKELLVAKLGSVLQEKQRDVVLDLSFYNKEYWDEFKRLVEKNGGRWVLIFLDADRDLLWRRIGQRRAQRDALDVTDKGRNGDSAFDIDENTFKMYWEGFERPDGEGKL</sequence>
<comment type="caution">
    <text evidence="1">The sequence shown here is derived from an EMBL/GenBank/DDBJ whole genome shotgun (WGS) entry which is preliminary data.</text>
</comment>
<keyword evidence="2" id="KW-1185">Reference proteome</keyword>
<evidence type="ECO:0000313" key="1">
    <source>
        <dbReference type="EMBL" id="KAK7421169.1"/>
    </source>
</evidence>
<proteinExistence type="predicted"/>
<dbReference type="Pfam" id="PF13671">
    <property type="entry name" value="AAA_33"/>
    <property type="match status" value="1"/>
</dbReference>
<evidence type="ECO:0000313" key="2">
    <source>
        <dbReference type="Proteomes" id="UP001498476"/>
    </source>
</evidence>
<protein>
    <recommendedName>
        <fullName evidence="3">ATP/GTP-binding protein</fullName>
    </recommendedName>
</protein>
<name>A0ABR1HJK8_9HYPO</name>
<dbReference type="Gene3D" id="3.40.50.300">
    <property type="entry name" value="P-loop containing nucleotide triphosphate hydrolases"/>
    <property type="match status" value="1"/>
</dbReference>
<gene>
    <name evidence="1" type="ORF">QQX98_002298</name>
</gene>
<organism evidence="1 2">
    <name type="scientific">Neonectria punicea</name>
    <dbReference type="NCBI Taxonomy" id="979145"/>
    <lineage>
        <taxon>Eukaryota</taxon>
        <taxon>Fungi</taxon>
        <taxon>Dikarya</taxon>
        <taxon>Ascomycota</taxon>
        <taxon>Pezizomycotina</taxon>
        <taxon>Sordariomycetes</taxon>
        <taxon>Hypocreomycetidae</taxon>
        <taxon>Hypocreales</taxon>
        <taxon>Nectriaceae</taxon>
        <taxon>Neonectria</taxon>
    </lineage>
</organism>